<dbReference type="GO" id="GO:0008233">
    <property type="term" value="F:peptidase activity"/>
    <property type="evidence" value="ECO:0007669"/>
    <property type="project" value="UniProtKB-KW"/>
</dbReference>
<dbReference type="Pfam" id="PF02586">
    <property type="entry name" value="SRAP"/>
    <property type="match status" value="1"/>
</dbReference>
<evidence type="ECO:0000256" key="3">
    <source>
        <dbReference type="ARBA" id="ARBA00022763"/>
    </source>
</evidence>
<accession>A0AAD1D3B6</accession>
<dbReference type="AlphaFoldDB" id="A0AAD1D3B6"/>
<evidence type="ECO:0000313" key="9">
    <source>
        <dbReference type="EMBL" id="BBE32356.1"/>
    </source>
</evidence>
<keyword evidence="5" id="KW-0190">Covalent protein-DNA linkage</keyword>
<evidence type="ECO:0000256" key="8">
    <source>
        <dbReference type="RuleBase" id="RU364100"/>
    </source>
</evidence>
<keyword evidence="7" id="KW-0456">Lyase</keyword>
<gene>
    <name evidence="10" type="ORF">DFR51_3780</name>
    <name evidence="9" type="ORF">SmB9_00140</name>
</gene>
<dbReference type="Gene3D" id="3.90.1680.10">
    <property type="entry name" value="SOS response associated peptidase-like"/>
    <property type="match status" value="1"/>
</dbReference>
<evidence type="ECO:0000313" key="12">
    <source>
        <dbReference type="Proteomes" id="UP000276029"/>
    </source>
</evidence>
<dbReference type="InterPro" id="IPR003738">
    <property type="entry name" value="SRAP"/>
</dbReference>
<evidence type="ECO:0000313" key="10">
    <source>
        <dbReference type="EMBL" id="RKS84338.1"/>
    </source>
</evidence>
<keyword evidence="4 8" id="KW-0378">Hydrolase</keyword>
<evidence type="ECO:0000256" key="1">
    <source>
        <dbReference type="ARBA" id="ARBA00008136"/>
    </source>
</evidence>
<reference evidence="10 12" key="2">
    <citation type="submission" date="2018-10" db="EMBL/GenBank/DDBJ databases">
        <title>Genomic Encyclopedia of Type Strains, Phase IV (KMG-IV): sequencing the most valuable type-strain genomes for metagenomic binning, comparative biology and taxonomic classification.</title>
        <authorList>
            <person name="Goeker M."/>
        </authorList>
    </citation>
    <scope>NUCLEOTIDE SEQUENCE [LARGE SCALE GENOMIC DNA]</scope>
    <source>
        <strain evidence="10 12">DSM 19791</strain>
    </source>
</reference>
<evidence type="ECO:0000313" key="11">
    <source>
        <dbReference type="Proteomes" id="UP000275727"/>
    </source>
</evidence>
<dbReference type="GO" id="GO:0106300">
    <property type="term" value="P:protein-DNA covalent cross-linking repair"/>
    <property type="evidence" value="ECO:0007669"/>
    <property type="project" value="InterPro"/>
</dbReference>
<organism evidence="9 11">
    <name type="scientific">Sphingosinicella microcystinivorans</name>
    <dbReference type="NCBI Taxonomy" id="335406"/>
    <lineage>
        <taxon>Bacteria</taxon>
        <taxon>Pseudomonadati</taxon>
        <taxon>Pseudomonadota</taxon>
        <taxon>Alphaproteobacteria</taxon>
        <taxon>Sphingomonadales</taxon>
        <taxon>Sphingosinicellaceae</taxon>
        <taxon>Sphingosinicella</taxon>
    </lineage>
</organism>
<dbReference type="InterPro" id="IPR036590">
    <property type="entry name" value="SRAP-like"/>
</dbReference>
<reference evidence="9 11" key="1">
    <citation type="submission" date="2018-06" db="EMBL/GenBank/DDBJ databases">
        <title>Complete Genome Sequence of the Microcystin-Degrading Bacterium Sphingosinicella microcystinivorans Strain B-9.</title>
        <authorList>
            <person name="Jin H."/>
            <person name="Nishizawa T."/>
            <person name="Guo Y."/>
            <person name="Nishizawa A."/>
            <person name="Park H."/>
            <person name="Kato H."/>
            <person name="Tsuji K."/>
            <person name="Harada K."/>
        </authorList>
    </citation>
    <scope>NUCLEOTIDE SEQUENCE [LARGE SCALE GENOMIC DNA]</scope>
    <source>
        <strain evidence="9 11">B9</strain>
    </source>
</reference>
<dbReference type="GO" id="GO:0003697">
    <property type="term" value="F:single-stranded DNA binding"/>
    <property type="evidence" value="ECO:0007669"/>
    <property type="project" value="InterPro"/>
</dbReference>
<name>A0AAD1D3B6_SPHMI</name>
<dbReference type="GO" id="GO:0016829">
    <property type="term" value="F:lyase activity"/>
    <property type="evidence" value="ECO:0007669"/>
    <property type="project" value="UniProtKB-KW"/>
</dbReference>
<comment type="similarity">
    <text evidence="1 8">Belongs to the SOS response-associated peptidase family.</text>
</comment>
<evidence type="ECO:0000256" key="4">
    <source>
        <dbReference type="ARBA" id="ARBA00022801"/>
    </source>
</evidence>
<keyword evidence="2 8" id="KW-0645">Protease</keyword>
<keyword evidence="3" id="KW-0227">DNA damage</keyword>
<dbReference type="PANTHER" id="PTHR13604:SF0">
    <property type="entry name" value="ABASIC SITE PROCESSING PROTEIN HMCES"/>
    <property type="match status" value="1"/>
</dbReference>
<dbReference type="PANTHER" id="PTHR13604">
    <property type="entry name" value="DC12-RELATED"/>
    <property type="match status" value="1"/>
</dbReference>
<sequence length="214" mass="23969">MCNLYTVNVSANAIADAFKARMPTAFNAAQGDVYPGAPGMVVREADGGRVVQAMTWGFPLPQKSKKTGLPIKPKPVNNIADLSSFMWRHIAPRPENRCLIPLTGFAEAEGEQGAKTRTWFRVKGQPVFAWAGLWKDSDEWGAVYSGLMTDCNATVEPVHNRMPVLLLPDEWDRWLHGSLDDVRAFQDRCFPSELTEIERTAEPWIRRTRPISQA</sequence>
<evidence type="ECO:0000256" key="5">
    <source>
        <dbReference type="ARBA" id="ARBA00023124"/>
    </source>
</evidence>
<dbReference type="KEGG" id="smic:SmB9_00140"/>
<keyword evidence="12" id="KW-1185">Reference proteome</keyword>
<evidence type="ECO:0000256" key="2">
    <source>
        <dbReference type="ARBA" id="ARBA00022670"/>
    </source>
</evidence>
<proteinExistence type="inferred from homology"/>
<dbReference type="EMBL" id="RBWX01000015">
    <property type="protein sequence ID" value="RKS84338.1"/>
    <property type="molecule type" value="Genomic_DNA"/>
</dbReference>
<dbReference type="EC" id="3.4.-.-" evidence="8"/>
<evidence type="ECO:0000256" key="7">
    <source>
        <dbReference type="ARBA" id="ARBA00023239"/>
    </source>
</evidence>
<dbReference type="Proteomes" id="UP000275727">
    <property type="component" value="Chromosome"/>
</dbReference>
<dbReference type="RefSeq" id="WP_121053889.1">
    <property type="nucleotide sequence ID" value="NZ_AP018711.1"/>
</dbReference>
<dbReference type="Proteomes" id="UP000276029">
    <property type="component" value="Unassembled WGS sequence"/>
</dbReference>
<evidence type="ECO:0000256" key="6">
    <source>
        <dbReference type="ARBA" id="ARBA00023125"/>
    </source>
</evidence>
<keyword evidence="6" id="KW-0238">DNA-binding</keyword>
<dbReference type="GO" id="GO:0006508">
    <property type="term" value="P:proteolysis"/>
    <property type="evidence" value="ECO:0007669"/>
    <property type="project" value="UniProtKB-KW"/>
</dbReference>
<dbReference type="EMBL" id="AP018711">
    <property type="protein sequence ID" value="BBE32356.1"/>
    <property type="molecule type" value="Genomic_DNA"/>
</dbReference>
<dbReference type="SUPFAM" id="SSF143081">
    <property type="entry name" value="BB1717-like"/>
    <property type="match status" value="1"/>
</dbReference>
<protein>
    <recommendedName>
        <fullName evidence="8">Abasic site processing protein</fullName>
        <ecNumber evidence="8">3.4.-.-</ecNumber>
    </recommendedName>
</protein>